<dbReference type="EMBL" id="CM000141">
    <property type="protein sequence ID" value="EEE60630.1"/>
    <property type="molecule type" value="Genomic_DNA"/>
</dbReference>
<dbReference type="Proteomes" id="UP000059680">
    <property type="component" value="Chromosome 4"/>
</dbReference>
<evidence type="ECO:0000313" key="3">
    <source>
        <dbReference type="Proteomes" id="UP000059680"/>
    </source>
</evidence>
<reference evidence="1 3" key="5">
    <citation type="journal article" date="2013" name="Rice">
        <title>Improvement of the Oryza sativa Nipponbare reference genome using next generation sequence and optical map data.</title>
        <authorList>
            <person name="Kawahara Y."/>
            <person name="de la Bastide M."/>
            <person name="Hamilton J.P."/>
            <person name="Kanamori H."/>
            <person name="McCombie W.R."/>
            <person name="Ouyang S."/>
            <person name="Schwartz D.C."/>
            <person name="Tanaka T."/>
            <person name="Wu J."/>
            <person name="Zhou S."/>
            <person name="Childs K.L."/>
            <person name="Davidson R.M."/>
            <person name="Lin H."/>
            <person name="Quesada-Ocampo L."/>
            <person name="Vaillancourt B."/>
            <person name="Sakai H."/>
            <person name="Lee S.S."/>
            <person name="Kim J."/>
            <person name="Numa H."/>
            <person name="Itoh T."/>
            <person name="Buell C.R."/>
            <person name="Matsumoto T."/>
        </authorList>
    </citation>
    <scope>NUCLEOTIDE SEQUENCE [LARGE SCALE GENOMIC DNA]</scope>
    <source>
        <strain evidence="3">cv. Nipponbare</strain>
    </source>
</reference>
<name>A0A0P0W7W7_ORYSJ</name>
<accession>Q0JEJ4</accession>
<dbReference type="Gramene" id="Os04t0259200-01">
    <property type="protein sequence ID" value="Os04t0259200-01"/>
    <property type="gene ID" value="Os04g0259200"/>
</dbReference>
<accession>A0A0P0W7W7</accession>
<reference evidence="1" key="4">
    <citation type="journal article" date="2013" name="Plant Cell Physiol.">
        <title>Rice Annotation Project Database (RAP-DB): an integrative and interactive database for rice genomics.</title>
        <authorList>
            <person name="Sakai H."/>
            <person name="Lee S.S."/>
            <person name="Tanaka T."/>
            <person name="Numa H."/>
            <person name="Kim J."/>
            <person name="Kawahara Y."/>
            <person name="Wakimoto H."/>
            <person name="Yang C.C."/>
            <person name="Iwamoto M."/>
            <person name="Abe T."/>
            <person name="Yamada Y."/>
            <person name="Muto A."/>
            <person name="Inokuchi H."/>
            <person name="Ikemura T."/>
            <person name="Matsumoto T."/>
            <person name="Sasaki T."/>
            <person name="Itoh T."/>
        </authorList>
    </citation>
    <scope>NUCLEOTIDE SEQUENCE</scope>
</reference>
<reference evidence="1" key="6">
    <citation type="submission" date="2015-10" db="EMBL/GenBank/DDBJ databases">
        <authorList>
            <person name="Sakai H."/>
            <person name="Kawahara Y."/>
            <person name="Matsumoto T."/>
            <person name="Buell C.R."/>
            <person name="Itoh T."/>
        </authorList>
    </citation>
    <scope>NUCLEOTIDE SEQUENCE</scope>
</reference>
<keyword evidence="3" id="KW-1185">Reference proteome</keyword>
<dbReference type="HOGENOM" id="CLU_2487385_0_0_1"/>
<reference evidence="2" key="2">
    <citation type="journal article" date="2005" name="PLoS Biol.">
        <title>The genomes of Oryza sativa: a history of duplications.</title>
        <authorList>
            <person name="Yu J."/>
            <person name="Wang J."/>
            <person name="Lin W."/>
            <person name="Li S."/>
            <person name="Li H."/>
            <person name="Zhou J."/>
            <person name="Ni P."/>
            <person name="Dong W."/>
            <person name="Hu S."/>
            <person name="Zeng C."/>
            <person name="Zhang J."/>
            <person name="Zhang Y."/>
            <person name="Li R."/>
            <person name="Xu Z."/>
            <person name="Li S."/>
            <person name="Li X."/>
            <person name="Zheng H."/>
            <person name="Cong L."/>
            <person name="Lin L."/>
            <person name="Yin J."/>
            <person name="Geng J."/>
            <person name="Li G."/>
            <person name="Shi J."/>
            <person name="Liu J."/>
            <person name="Lv H."/>
            <person name="Li J."/>
            <person name="Wang J."/>
            <person name="Deng Y."/>
            <person name="Ran L."/>
            <person name="Shi X."/>
            <person name="Wang X."/>
            <person name="Wu Q."/>
            <person name="Li C."/>
            <person name="Ren X."/>
            <person name="Wang J."/>
            <person name="Wang X."/>
            <person name="Li D."/>
            <person name="Liu D."/>
            <person name="Zhang X."/>
            <person name="Ji Z."/>
            <person name="Zhao W."/>
            <person name="Sun Y."/>
            <person name="Zhang Z."/>
            <person name="Bao J."/>
            <person name="Han Y."/>
            <person name="Dong L."/>
            <person name="Ji J."/>
            <person name="Chen P."/>
            <person name="Wu S."/>
            <person name="Liu J."/>
            <person name="Xiao Y."/>
            <person name="Bu D."/>
            <person name="Tan J."/>
            <person name="Yang L."/>
            <person name="Ye C."/>
            <person name="Zhang J."/>
            <person name="Xu J."/>
            <person name="Zhou Y."/>
            <person name="Yu Y."/>
            <person name="Zhang B."/>
            <person name="Zhuang S."/>
            <person name="Wei H."/>
            <person name="Liu B."/>
            <person name="Lei M."/>
            <person name="Yu H."/>
            <person name="Li Y."/>
            <person name="Xu H."/>
            <person name="Wei S."/>
            <person name="He X."/>
            <person name="Fang L."/>
            <person name="Zhang Z."/>
            <person name="Zhang Y."/>
            <person name="Huang X."/>
            <person name="Su Z."/>
            <person name="Tong W."/>
            <person name="Li J."/>
            <person name="Tong Z."/>
            <person name="Li S."/>
            <person name="Ye J."/>
            <person name="Wang L."/>
            <person name="Fang L."/>
            <person name="Lei T."/>
            <person name="Chen C."/>
            <person name="Chen H."/>
            <person name="Xu Z."/>
            <person name="Li H."/>
            <person name="Huang H."/>
            <person name="Zhang F."/>
            <person name="Xu H."/>
            <person name="Li N."/>
            <person name="Zhao C."/>
            <person name="Li S."/>
            <person name="Dong L."/>
            <person name="Huang Y."/>
            <person name="Li L."/>
            <person name="Xi Y."/>
            <person name="Qi Q."/>
            <person name="Li W."/>
            <person name="Zhang B."/>
            <person name="Hu W."/>
            <person name="Zhang Y."/>
            <person name="Tian X."/>
            <person name="Jiao Y."/>
            <person name="Liang X."/>
            <person name="Jin J."/>
            <person name="Gao L."/>
            <person name="Zheng W."/>
            <person name="Hao B."/>
            <person name="Liu S."/>
            <person name="Wang W."/>
            <person name="Yuan L."/>
            <person name="Cao M."/>
            <person name="McDermott J."/>
            <person name="Samudrala R."/>
            <person name="Wang J."/>
            <person name="Wong G.K."/>
            <person name="Yang H."/>
        </authorList>
    </citation>
    <scope>NUCLEOTIDE SEQUENCE [LARGE SCALE GENOMIC DNA]</scope>
</reference>
<sequence>MMSASVPPGGAPGHGGARGQGFAPCFWYSFFVPIFFSWGNGAGSLWELDRSKDHVFLTDLLQGMELKEFPIDKFLHSLITFAVDALV</sequence>
<dbReference type="PaxDb" id="39947-Q0JEJ4"/>
<protein>
    <submittedName>
        <fullName evidence="1">Os04g0259200 protein</fullName>
    </submittedName>
</protein>
<proteinExistence type="predicted"/>
<dbReference type="KEGG" id="dosa:Os04g0259200"/>
<organism evidence="2">
    <name type="scientific">Oryza sativa subsp. japonica</name>
    <name type="common">Rice</name>
    <dbReference type="NCBI Taxonomy" id="39947"/>
    <lineage>
        <taxon>Eukaryota</taxon>
        <taxon>Viridiplantae</taxon>
        <taxon>Streptophyta</taxon>
        <taxon>Embryophyta</taxon>
        <taxon>Tracheophyta</taxon>
        <taxon>Spermatophyta</taxon>
        <taxon>Magnoliopsida</taxon>
        <taxon>Liliopsida</taxon>
        <taxon>Poales</taxon>
        <taxon>Poaceae</taxon>
        <taxon>BOP clade</taxon>
        <taxon>Oryzoideae</taxon>
        <taxon>Oryzeae</taxon>
        <taxon>Oryzinae</taxon>
        <taxon>Oryza</taxon>
        <taxon>Oryza sativa</taxon>
    </lineage>
</organism>
<reference evidence="2" key="3">
    <citation type="submission" date="2008-12" db="EMBL/GenBank/DDBJ databases">
        <title>Improved gene annotation of the rice (Oryza sativa) genomes.</title>
        <authorList>
            <person name="Wang J."/>
            <person name="Li R."/>
            <person name="Fan W."/>
            <person name="Huang Q."/>
            <person name="Zhang J."/>
            <person name="Zhou Y."/>
            <person name="Hu Y."/>
            <person name="Zi S."/>
            <person name="Li J."/>
            <person name="Ni P."/>
            <person name="Zheng H."/>
            <person name="Zhang Y."/>
            <person name="Zhao M."/>
            <person name="Hao Q."/>
            <person name="McDermott J."/>
            <person name="Samudrala R."/>
            <person name="Kristiansen K."/>
            <person name="Wong G.K.-S."/>
        </authorList>
    </citation>
    <scope>NUCLEOTIDE SEQUENCE</scope>
</reference>
<gene>
    <name evidence="1" type="ordered locus">Os04g0259200</name>
    <name evidence="2" type="ORF">OsJ_14059</name>
    <name evidence="1" type="ORF">OSNPB_040259200</name>
</gene>
<dbReference type="Proteomes" id="UP000007752">
    <property type="component" value="Chromosome 4"/>
</dbReference>
<evidence type="ECO:0000313" key="1">
    <source>
        <dbReference type="EMBL" id="BAS88293.1"/>
    </source>
</evidence>
<dbReference type="AlphaFoldDB" id="A0A0P0W7W7"/>
<dbReference type="EMBL" id="AP014960">
    <property type="protein sequence ID" value="BAS88293.1"/>
    <property type="molecule type" value="Genomic_DNA"/>
</dbReference>
<reference evidence="3" key="1">
    <citation type="journal article" date="2005" name="Nature">
        <title>The map-based sequence of the rice genome.</title>
        <authorList>
            <consortium name="International rice genome sequencing project (IRGSP)"/>
            <person name="Matsumoto T."/>
            <person name="Wu J."/>
            <person name="Kanamori H."/>
            <person name="Katayose Y."/>
            <person name="Fujisawa M."/>
            <person name="Namiki N."/>
            <person name="Mizuno H."/>
            <person name="Yamamoto K."/>
            <person name="Antonio B.A."/>
            <person name="Baba T."/>
            <person name="Sakata K."/>
            <person name="Nagamura Y."/>
            <person name="Aoki H."/>
            <person name="Arikawa K."/>
            <person name="Arita K."/>
            <person name="Bito T."/>
            <person name="Chiden Y."/>
            <person name="Fujitsuka N."/>
            <person name="Fukunaka R."/>
            <person name="Hamada M."/>
            <person name="Harada C."/>
            <person name="Hayashi A."/>
            <person name="Hijishita S."/>
            <person name="Honda M."/>
            <person name="Hosokawa S."/>
            <person name="Ichikawa Y."/>
            <person name="Idonuma A."/>
            <person name="Iijima M."/>
            <person name="Ikeda M."/>
            <person name="Ikeno M."/>
            <person name="Ito K."/>
            <person name="Ito S."/>
            <person name="Ito T."/>
            <person name="Ito Y."/>
            <person name="Ito Y."/>
            <person name="Iwabuchi A."/>
            <person name="Kamiya K."/>
            <person name="Karasawa W."/>
            <person name="Kurita K."/>
            <person name="Katagiri S."/>
            <person name="Kikuta A."/>
            <person name="Kobayashi H."/>
            <person name="Kobayashi N."/>
            <person name="Machita K."/>
            <person name="Maehara T."/>
            <person name="Masukawa M."/>
            <person name="Mizubayashi T."/>
            <person name="Mukai Y."/>
            <person name="Nagasaki H."/>
            <person name="Nagata Y."/>
            <person name="Naito S."/>
            <person name="Nakashima M."/>
            <person name="Nakama Y."/>
            <person name="Nakamichi Y."/>
            <person name="Nakamura M."/>
            <person name="Meguro A."/>
            <person name="Negishi M."/>
            <person name="Ohta I."/>
            <person name="Ohta T."/>
            <person name="Okamoto M."/>
            <person name="Ono N."/>
            <person name="Saji S."/>
            <person name="Sakaguchi M."/>
            <person name="Sakai K."/>
            <person name="Shibata M."/>
            <person name="Shimokawa T."/>
            <person name="Song J."/>
            <person name="Takazaki Y."/>
            <person name="Terasawa K."/>
            <person name="Tsugane M."/>
            <person name="Tsuji K."/>
            <person name="Ueda S."/>
            <person name="Waki K."/>
            <person name="Yamagata H."/>
            <person name="Yamamoto M."/>
            <person name="Yamamoto S."/>
            <person name="Yamane H."/>
            <person name="Yoshiki S."/>
            <person name="Yoshihara R."/>
            <person name="Yukawa K."/>
            <person name="Zhong H."/>
            <person name="Yano M."/>
            <person name="Yuan Q."/>
            <person name="Ouyang S."/>
            <person name="Liu J."/>
            <person name="Jones K.M."/>
            <person name="Gansberger K."/>
            <person name="Moffat K."/>
            <person name="Hill J."/>
            <person name="Bera J."/>
            <person name="Fadrosh D."/>
            <person name="Jin S."/>
            <person name="Johri S."/>
            <person name="Kim M."/>
            <person name="Overton L."/>
            <person name="Reardon M."/>
            <person name="Tsitrin T."/>
            <person name="Vuong H."/>
            <person name="Weaver B."/>
            <person name="Ciecko A."/>
            <person name="Tallon L."/>
            <person name="Jackson J."/>
            <person name="Pai G."/>
            <person name="Aken S.V."/>
            <person name="Utterback T."/>
            <person name="Reidmuller S."/>
            <person name="Feldblyum T."/>
            <person name="Hsiao J."/>
            <person name="Zismann V."/>
            <person name="Iobst S."/>
            <person name="de Vazeille A.R."/>
            <person name="Buell C.R."/>
            <person name="Ying K."/>
            <person name="Li Y."/>
            <person name="Lu T."/>
            <person name="Huang Y."/>
            <person name="Zhao Q."/>
            <person name="Feng Q."/>
            <person name="Zhang L."/>
            <person name="Zhu J."/>
            <person name="Weng Q."/>
            <person name="Mu J."/>
            <person name="Lu Y."/>
            <person name="Fan D."/>
            <person name="Liu Y."/>
            <person name="Guan J."/>
            <person name="Zhang Y."/>
            <person name="Yu S."/>
            <person name="Liu X."/>
            <person name="Zhang Y."/>
            <person name="Hong G."/>
            <person name="Han B."/>
            <person name="Choisne N."/>
            <person name="Demange N."/>
            <person name="Orjeda G."/>
            <person name="Samain S."/>
            <person name="Cattolico L."/>
            <person name="Pelletier E."/>
            <person name="Couloux A."/>
            <person name="Segurens B."/>
            <person name="Wincker P."/>
            <person name="D'Hont A."/>
            <person name="Scarpelli C."/>
            <person name="Weissenbach J."/>
            <person name="Salanoubat M."/>
            <person name="Quetier F."/>
            <person name="Yu Y."/>
            <person name="Kim H.R."/>
            <person name="Rambo T."/>
            <person name="Currie J."/>
            <person name="Collura K."/>
            <person name="Luo M."/>
            <person name="Yang T."/>
            <person name="Ammiraju J.S.S."/>
            <person name="Engler F."/>
            <person name="Soderlund C."/>
            <person name="Wing R.A."/>
            <person name="Palmer L.E."/>
            <person name="de la Bastide M."/>
            <person name="Spiegel L."/>
            <person name="Nascimento L."/>
            <person name="Zutavern T."/>
            <person name="O'Shaughnessy A."/>
            <person name="Dike S."/>
            <person name="Dedhia N."/>
            <person name="Preston R."/>
            <person name="Balija V."/>
            <person name="McCombie W.R."/>
            <person name="Chow T."/>
            <person name="Chen H."/>
            <person name="Chung M."/>
            <person name="Chen C."/>
            <person name="Shaw J."/>
            <person name="Wu H."/>
            <person name="Hsiao K."/>
            <person name="Chao Y."/>
            <person name="Chu M."/>
            <person name="Cheng C."/>
            <person name="Hour A."/>
            <person name="Lee P."/>
            <person name="Lin S."/>
            <person name="Lin Y."/>
            <person name="Liou J."/>
            <person name="Liu S."/>
            <person name="Hsing Y."/>
            <person name="Raghuvanshi S."/>
            <person name="Mohanty A."/>
            <person name="Bharti A.K."/>
            <person name="Gaur A."/>
            <person name="Gupta V."/>
            <person name="Kumar D."/>
            <person name="Ravi V."/>
            <person name="Vij S."/>
            <person name="Kapur A."/>
            <person name="Khurana P."/>
            <person name="Khurana P."/>
            <person name="Khurana J.P."/>
            <person name="Tyagi A.K."/>
            <person name="Gaikwad K."/>
            <person name="Singh A."/>
            <person name="Dalal V."/>
            <person name="Srivastava S."/>
            <person name="Dixit A."/>
            <person name="Pal A.K."/>
            <person name="Ghazi I.A."/>
            <person name="Yadav M."/>
            <person name="Pandit A."/>
            <person name="Bhargava A."/>
            <person name="Sureshbabu K."/>
            <person name="Batra K."/>
            <person name="Sharma T.R."/>
            <person name="Mohapatra T."/>
            <person name="Singh N.K."/>
            <person name="Messing J."/>
            <person name="Nelson A.B."/>
            <person name="Fuks G."/>
            <person name="Kavchok S."/>
            <person name="Keizer G."/>
            <person name="Linton E."/>
            <person name="Llaca V."/>
            <person name="Song R."/>
            <person name="Tanyolac B."/>
            <person name="Young S."/>
            <person name="Ho-Il K."/>
            <person name="Hahn J.H."/>
            <person name="Sangsakoo G."/>
            <person name="Vanavichit A."/>
            <person name="de Mattos Luiz.A.T."/>
            <person name="Zimmer P.D."/>
            <person name="Malone G."/>
            <person name="Dellagostin O."/>
            <person name="de Oliveira A.C."/>
            <person name="Bevan M."/>
            <person name="Bancroft I."/>
            <person name="Minx P."/>
            <person name="Cordum H."/>
            <person name="Wilson R."/>
            <person name="Cheng Z."/>
            <person name="Jin W."/>
            <person name="Jiang J."/>
            <person name="Leong S.A."/>
            <person name="Iwama H."/>
            <person name="Gojobori T."/>
            <person name="Itoh T."/>
            <person name="Niimura Y."/>
            <person name="Fujii Y."/>
            <person name="Habara T."/>
            <person name="Sakai H."/>
            <person name="Sato Y."/>
            <person name="Wilson G."/>
            <person name="Kumar K."/>
            <person name="McCouch S."/>
            <person name="Juretic N."/>
            <person name="Hoen D."/>
            <person name="Wright S."/>
            <person name="Bruskiewich R."/>
            <person name="Bureau T."/>
            <person name="Miyao A."/>
            <person name="Hirochika H."/>
            <person name="Nishikawa T."/>
            <person name="Kadowaki K."/>
            <person name="Sugiura M."/>
            <person name="Burr B."/>
            <person name="Sasaki T."/>
        </authorList>
    </citation>
    <scope>NUCLEOTIDE SEQUENCE [LARGE SCALE GENOMIC DNA]</scope>
    <source>
        <strain evidence="3">cv. Nipponbare</strain>
    </source>
</reference>
<evidence type="ECO:0000313" key="2">
    <source>
        <dbReference type="EMBL" id="EEE60630.1"/>
    </source>
</evidence>